<organism evidence="1 2">
    <name type="scientific">Liparis tanakae</name>
    <name type="common">Tanaka's snailfish</name>
    <dbReference type="NCBI Taxonomy" id="230148"/>
    <lineage>
        <taxon>Eukaryota</taxon>
        <taxon>Metazoa</taxon>
        <taxon>Chordata</taxon>
        <taxon>Craniata</taxon>
        <taxon>Vertebrata</taxon>
        <taxon>Euteleostomi</taxon>
        <taxon>Actinopterygii</taxon>
        <taxon>Neopterygii</taxon>
        <taxon>Teleostei</taxon>
        <taxon>Neoteleostei</taxon>
        <taxon>Acanthomorphata</taxon>
        <taxon>Eupercaria</taxon>
        <taxon>Perciformes</taxon>
        <taxon>Cottioidei</taxon>
        <taxon>Cottales</taxon>
        <taxon>Liparidae</taxon>
        <taxon>Liparis</taxon>
    </lineage>
</organism>
<evidence type="ECO:0000313" key="2">
    <source>
        <dbReference type="Proteomes" id="UP000314294"/>
    </source>
</evidence>
<reference evidence="1 2" key="1">
    <citation type="submission" date="2019-03" db="EMBL/GenBank/DDBJ databases">
        <title>First draft genome of Liparis tanakae, snailfish: a comprehensive survey of snailfish specific genes.</title>
        <authorList>
            <person name="Kim W."/>
            <person name="Song I."/>
            <person name="Jeong J.-H."/>
            <person name="Kim D."/>
            <person name="Kim S."/>
            <person name="Ryu S."/>
            <person name="Song J.Y."/>
            <person name="Lee S.K."/>
        </authorList>
    </citation>
    <scope>NUCLEOTIDE SEQUENCE [LARGE SCALE GENOMIC DNA]</scope>
    <source>
        <tissue evidence="1">Muscle</tissue>
    </source>
</reference>
<comment type="caution">
    <text evidence="1">The sequence shown here is derived from an EMBL/GenBank/DDBJ whole genome shotgun (WGS) entry which is preliminary data.</text>
</comment>
<protein>
    <submittedName>
        <fullName evidence="1">Uncharacterized protein</fullName>
    </submittedName>
</protein>
<keyword evidence="2" id="KW-1185">Reference proteome</keyword>
<name>A0A4Z2IR55_9TELE</name>
<proteinExistence type="predicted"/>
<dbReference type="EMBL" id="SRLO01000057">
    <property type="protein sequence ID" value="TNN80098.1"/>
    <property type="molecule type" value="Genomic_DNA"/>
</dbReference>
<accession>A0A4Z2IR55</accession>
<sequence>MKRFPRATPGCRKIPGGSTNDKSLDLCEDDMEANPEERLKFDVEFDVELPVFLLQPKLVSKLSVGESRLTGLCRSRQENKESVEVEVDKCLRMPREAANLASLFNTVRMVSCSSSVRKLRSIMHQVSQCSGDTNPPSPVHDKRTDDLKMETNGHMFEEHYT</sequence>
<gene>
    <name evidence="1" type="ORF">EYF80_009608</name>
</gene>
<dbReference type="Proteomes" id="UP000314294">
    <property type="component" value="Unassembled WGS sequence"/>
</dbReference>
<dbReference type="AlphaFoldDB" id="A0A4Z2IR55"/>
<evidence type="ECO:0000313" key="1">
    <source>
        <dbReference type="EMBL" id="TNN80098.1"/>
    </source>
</evidence>